<keyword evidence="1" id="KW-0175">Coiled coil</keyword>
<reference evidence="2 3" key="1">
    <citation type="submission" date="2024-05" db="EMBL/GenBank/DDBJ databases">
        <title>A draft genome resource for the thread blight pathogen Marasmius tenuissimus strain MS-2.</title>
        <authorList>
            <person name="Yulfo-Soto G.E."/>
            <person name="Baruah I.K."/>
            <person name="Amoako-Attah I."/>
            <person name="Bukari Y."/>
            <person name="Meinhardt L.W."/>
            <person name="Bailey B.A."/>
            <person name="Cohen S.P."/>
        </authorList>
    </citation>
    <scope>NUCLEOTIDE SEQUENCE [LARGE SCALE GENOMIC DNA]</scope>
    <source>
        <strain evidence="2 3">MS-2</strain>
    </source>
</reference>
<dbReference type="InterPro" id="IPR032675">
    <property type="entry name" value="LRR_dom_sf"/>
</dbReference>
<feature type="coiled-coil region" evidence="1">
    <location>
        <begin position="41"/>
        <end position="75"/>
    </location>
</feature>
<protein>
    <submittedName>
        <fullName evidence="2">Uncharacterized protein</fullName>
    </submittedName>
</protein>
<dbReference type="Proteomes" id="UP001437256">
    <property type="component" value="Unassembled WGS sequence"/>
</dbReference>
<sequence length="558" mass="61671">MSKVGTKGNNAVATSRFPAQWHLPFRNTITKTDRQNIAFLLSDAEKERKACASEVNKLKAALMALENRLDDAEKKEEYFRSLLSPIHRMPPEVMMEIFKVCCNSPGANSIPYSPSELPATSYPQTLHGMWPLEEHNCLHPIPLVQFECNWSTPLTLDIIYFDDTNRTHIGPDILGILASNSNRWKRVDFDIDAVRSRSPSFPATRGHLAVLTNLTIDCPMTGGRGYDGAFLRAFEDAPCLRSVTLRDGPAMADLVLPWHQLEVVQLGHCGIGRTLQLLKNCTGAVRLILDTIIPSIPEAATDNLIPLSLPTVRTLSLILTDSSIMSLLFKHLTLPGLETLSIRNSSFVGWNVPWDVQDFLSALDLCNLTSLTLAKVPLRDGDFISLLEVMPTLESLSFSESTPMYKPRKDPNNMTITPHVLARLSLAGSDFPPMMARPDTARLLPHLQHLSLCIYASNLDQRALGKAVLSRRPGSDASNDQNTGEAVDQRLRSFEVVVMLPDAKATASLELVSSLECLSDVGLRVRVKTETTKYVLGSNLESMAQHTAMSDISDSDDE</sequence>
<comment type="caution">
    <text evidence="2">The sequence shown here is derived from an EMBL/GenBank/DDBJ whole genome shotgun (WGS) entry which is preliminary data.</text>
</comment>
<dbReference type="Gene3D" id="3.80.10.10">
    <property type="entry name" value="Ribonuclease Inhibitor"/>
    <property type="match status" value="1"/>
</dbReference>
<evidence type="ECO:0000313" key="2">
    <source>
        <dbReference type="EMBL" id="KAL0069637.1"/>
    </source>
</evidence>
<keyword evidence="3" id="KW-1185">Reference proteome</keyword>
<proteinExistence type="predicted"/>
<gene>
    <name evidence="2" type="ORF">AAF712_003295</name>
</gene>
<evidence type="ECO:0000256" key="1">
    <source>
        <dbReference type="SAM" id="Coils"/>
    </source>
</evidence>
<organism evidence="2 3">
    <name type="scientific">Marasmius tenuissimus</name>
    <dbReference type="NCBI Taxonomy" id="585030"/>
    <lineage>
        <taxon>Eukaryota</taxon>
        <taxon>Fungi</taxon>
        <taxon>Dikarya</taxon>
        <taxon>Basidiomycota</taxon>
        <taxon>Agaricomycotina</taxon>
        <taxon>Agaricomycetes</taxon>
        <taxon>Agaricomycetidae</taxon>
        <taxon>Agaricales</taxon>
        <taxon>Marasmiineae</taxon>
        <taxon>Marasmiaceae</taxon>
        <taxon>Marasmius</taxon>
    </lineage>
</organism>
<dbReference type="EMBL" id="JBBXMP010000011">
    <property type="protein sequence ID" value="KAL0069637.1"/>
    <property type="molecule type" value="Genomic_DNA"/>
</dbReference>
<accession>A0ABR3A8D4</accession>
<dbReference type="SUPFAM" id="SSF52047">
    <property type="entry name" value="RNI-like"/>
    <property type="match status" value="1"/>
</dbReference>
<name>A0ABR3A8D4_9AGAR</name>
<evidence type="ECO:0000313" key="3">
    <source>
        <dbReference type="Proteomes" id="UP001437256"/>
    </source>
</evidence>